<dbReference type="KEGG" id="rdp:RD2015_1118"/>
<sequence length="169" mass="18508">MTTPLAAQARAFAVAAHADQMYGQHPYVHHLDAVASIAEPFGETAVVSAYLHDTVEDTAATKQQIDELFGTLVAECVALLTDQPGADRAERKHKTYAKLGQVQGQLEVALIVKAADRLANVRACVQDRNERLLTVYRNEHAMFRQAAYRPGLCDAIWNELDVAIGHTAQ</sequence>
<dbReference type="InterPro" id="IPR052194">
    <property type="entry name" value="MESH1"/>
</dbReference>
<organism evidence="1 2">
    <name type="scientific">Roseateles depolymerans</name>
    <dbReference type="NCBI Taxonomy" id="76731"/>
    <lineage>
        <taxon>Bacteria</taxon>
        <taxon>Pseudomonadati</taxon>
        <taxon>Pseudomonadota</taxon>
        <taxon>Betaproteobacteria</taxon>
        <taxon>Burkholderiales</taxon>
        <taxon>Sphaerotilaceae</taxon>
        <taxon>Roseateles</taxon>
    </lineage>
</organism>
<keyword evidence="2" id="KW-1185">Reference proteome</keyword>
<dbReference type="OrthoDB" id="9802385at2"/>
<keyword evidence="1" id="KW-0808">Transferase</keyword>
<keyword evidence="1" id="KW-0418">Kinase</keyword>
<dbReference type="PANTHER" id="PTHR46246:SF1">
    <property type="entry name" value="GUANOSINE-3',5'-BIS(DIPHOSPHATE) 3'-PYROPHOSPHOHYDROLASE MESH1"/>
    <property type="match status" value="1"/>
</dbReference>
<reference evidence="1 2" key="1">
    <citation type="submission" date="2015-12" db="EMBL/GenBank/DDBJ databases">
        <title>Complete genome of Roseateles depolymerans KCTC 42856.</title>
        <authorList>
            <person name="Kim K.M."/>
        </authorList>
    </citation>
    <scope>NUCLEOTIDE SEQUENCE [LARGE SCALE GENOMIC DNA]</scope>
    <source>
        <strain evidence="1 2">KCTC 42856</strain>
    </source>
</reference>
<dbReference type="Pfam" id="PF13328">
    <property type="entry name" value="HD_4"/>
    <property type="match status" value="1"/>
</dbReference>
<dbReference type="SMART" id="SM00471">
    <property type="entry name" value="HDc"/>
    <property type="match status" value="1"/>
</dbReference>
<evidence type="ECO:0000313" key="1">
    <source>
        <dbReference type="EMBL" id="ALV05611.1"/>
    </source>
</evidence>
<dbReference type="STRING" id="76731.RD2015_1118"/>
<evidence type="ECO:0000313" key="2">
    <source>
        <dbReference type="Proteomes" id="UP000060699"/>
    </source>
</evidence>
<dbReference type="GO" id="GO:0016301">
    <property type="term" value="F:kinase activity"/>
    <property type="evidence" value="ECO:0007669"/>
    <property type="project" value="UniProtKB-KW"/>
</dbReference>
<dbReference type="InterPro" id="IPR003607">
    <property type="entry name" value="HD/PDEase_dom"/>
</dbReference>
<accession>A0A0U3N065</accession>
<dbReference type="EMBL" id="CP013729">
    <property type="protein sequence ID" value="ALV05611.1"/>
    <property type="molecule type" value="Genomic_DNA"/>
</dbReference>
<dbReference type="Gene3D" id="1.10.3210.10">
    <property type="entry name" value="Hypothetical protein af1432"/>
    <property type="match status" value="1"/>
</dbReference>
<dbReference type="RefSeq" id="WP_058934040.1">
    <property type="nucleotide sequence ID" value="NZ_CP013729.1"/>
</dbReference>
<name>A0A0U3N065_9BURK</name>
<dbReference type="PATRIC" id="fig|76731.3.peg.1139"/>
<gene>
    <name evidence="1" type="ORF">RD2015_1118</name>
</gene>
<dbReference type="AlphaFoldDB" id="A0A0U3N065"/>
<dbReference type="PANTHER" id="PTHR46246">
    <property type="entry name" value="GUANOSINE-3',5'-BIS(DIPHOSPHATE) 3'-PYROPHOSPHOHYDROLASE MESH1"/>
    <property type="match status" value="1"/>
</dbReference>
<protein>
    <submittedName>
        <fullName evidence="1">GTP pyrophosphokinase</fullName>
    </submittedName>
</protein>
<proteinExistence type="predicted"/>
<dbReference type="GO" id="GO:0008893">
    <property type="term" value="F:guanosine-3',5'-bis(diphosphate) 3'-diphosphatase activity"/>
    <property type="evidence" value="ECO:0007669"/>
    <property type="project" value="TreeGrafter"/>
</dbReference>
<dbReference type="SUPFAM" id="SSF109604">
    <property type="entry name" value="HD-domain/PDEase-like"/>
    <property type="match status" value="1"/>
</dbReference>
<dbReference type="Proteomes" id="UP000060699">
    <property type="component" value="Chromosome"/>
</dbReference>